<dbReference type="Gene3D" id="1.10.418.10">
    <property type="entry name" value="Calponin-like domain"/>
    <property type="match status" value="2"/>
</dbReference>
<dbReference type="Pfam" id="PF00307">
    <property type="entry name" value="CH"/>
    <property type="match status" value="2"/>
</dbReference>
<dbReference type="FunFam" id="1.20.58.60:FF:000118">
    <property type="entry name" value="Dystrophin"/>
    <property type="match status" value="1"/>
</dbReference>
<evidence type="ECO:0000256" key="1">
    <source>
        <dbReference type="ARBA" id="ARBA00022737"/>
    </source>
</evidence>
<evidence type="ECO:0000313" key="7">
    <source>
        <dbReference type="Proteomes" id="UP000694556"/>
    </source>
</evidence>
<feature type="domain" description="Calponin-homology (CH)" evidence="5">
    <location>
        <begin position="140"/>
        <end position="245"/>
    </location>
</feature>
<dbReference type="CDD" id="cd00176">
    <property type="entry name" value="SPEC"/>
    <property type="match status" value="1"/>
</dbReference>
<dbReference type="SMART" id="SM00150">
    <property type="entry name" value="SPEC"/>
    <property type="match status" value="2"/>
</dbReference>
<reference evidence="6" key="3">
    <citation type="submission" date="2025-09" db="UniProtKB">
        <authorList>
            <consortium name="Ensembl"/>
        </authorList>
    </citation>
    <scope>IDENTIFICATION</scope>
</reference>
<protein>
    <recommendedName>
        <fullName evidence="5">Calponin-homology (CH) domain-containing protein</fullName>
    </recommendedName>
</protein>
<dbReference type="AlphaFoldDB" id="A0A8C3BEF4"/>
<feature type="compositionally biased region" description="Basic and acidic residues" evidence="4">
    <location>
        <begin position="16"/>
        <end position="27"/>
    </location>
</feature>
<keyword evidence="7" id="KW-1185">Reference proteome</keyword>
<reference evidence="6" key="2">
    <citation type="submission" date="2025-08" db="UniProtKB">
        <authorList>
            <consortium name="Ensembl"/>
        </authorList>
    </citation>
    <scope>IDENTIFICATION</scope>
</reference>
<dbReference type="SUPFAM" id="SSF47576">
    <property type="entry name" value="Calponin-homology domain, CH-domain"/>
    <property type="match status" value="1"/>
</dbReference>
<keyword evidence="3" id="KW-0175">Coiled coil</keyword>
<reference evidence="6" key="1">
    <citation type="submission" date="2018-09" db="EMBL/GenBank/DDBJ databases">
        <title>Common duck and Muscovy duck high density SNP chip.</title>
        <authorList>
            <person name="Vignal A."/>
            <person name="Thebault N."/>
            <person name="Warren W.C."/>
        </authorList>
    </citation>
    <scope>NUCLEOTIDE SEQUENCE [LARGE SCALE GENOMIC DNA]</scope>
</reference>
<dbReference type="PANTHER" id="PTHR11915">
    <property type="entry name" value="SPECTRIN/FILAMIN RELATED CYTOSKELETAL PROTEIN"/>
    <property type="match status" value="1"/>
</dbReference>
<keyword evidence="1" id="KW-0677">Repeat</keyword>
<evidence type="ECO:0000256" key="2">
    <source>
        <dbReference type="ARBA" id="ARBA00023203"/>
    </source>
</evidence>
<dbReference type="Gene3D" id="1.20.58.60">
    <property type="match status" value="2"/>
</dbReference>
<accession>A0A8C3BEF4</accession>
<dbReference type="CDD" id="cd21234">
    <property type="entry name" value="CH_UTRN_rpt2"/>
    <property type="match status" value="1"/>
</dbReference>
<evidence type="ECO:0000256" key="4">
    <source>
        <dbReference type="SAM" id="MobiDB-lite"/>
    </source>
</evidence>
<evidence type="ECO:0000256" key="3">
    <source>
        <dbReference type="SAM" id="Coils"/>
    </source>
</evidence>
<keyword evidence="2" id="KW-0009">Actin-binding</keyword>
<feature type="region of interest" description="Disordered" evidence="4">
    <location>
        <begin position="1"/>
        <end position="44"/>
    </location>
</feature>
<dbReference type="PROSITE" id="PS00020">
    <property type="entry name" value="ACTININ_2"/>
    <property type="match status" value="1"/>
</dbReference>
<organism evidence="6 7">
    <name type="scientific">Cairina moschata</name>
    <name type="common">Muscovy duck</name>
    <dbReference type="NCBI Taxonomy" id="8855"/>
    <lineage>
        <taxon>Eukaryota</taxon>
        <taxon>Metazoa</taxon>
        <taxon>Chordata</taxon>
        <taxon>Craniata</taxon>
        <taxon>Vertebrata</taxon>
        <taxon>Euteleostomi</taxon>
        <taxon>Archelosauria</taxon>
        <taxon>Archosauria</taxon>
        <taxon>Dinosauria</taxon>
        <taxon>Saurischia</taxon>
        <taxon>Theropoda</taxon>
        <taxon>Coelurosauria</taxon>
        <taxon>Aves</taxon>
        <taxon>Neognathae</taxon>
        <taxon>Galloanserae</taxon>
        <taxon>Anseriformes</taxon>
        <taxon>Anatidae</taxon>
        <taxon>Anatinae</taxon>
        <taxon>Cairina</taxon>
    </lineage>
</organism>
<dbReference type="Ensembl" id="ENSCMMT00000003659.1">
    <property type="protein sequence ID" value="ENSCMMP00000003265.1"/>
    <property type="gene ID" value="ENSCMMG00000002111.1"/>
</dbReference>
<dbReference type="GO" id="GO:0003779">
    <property type="term" value="F:actin binding"/>
    <property type="evidence" value="ECO:0007669"/>
    <property type="project" value="UniProtKB-KW"/>
</dbReference>
<feature type="compositionally biased region" description="Polar residues" evidence="4">
    <location>
        <begin position="29"/>
        <end position="38"/>
    </location>
</feature>
<dbReference type="SMART" id="SM00033">
    <property type="entry name" value="CH"/>
    <property type="match status" value="2"/>
</dbReference>
<name>A0A8C3BEF4_CAIMO</name>
<feature type="coiled-coil region" evidence="3">
    <location>
        <begin position="442"/>
        <end position="472"/>
    </location>
</feature>
<sequence>MLTQFVSKRLLKHKNRGGEKKKMEKEGVPSQSLSQSLGGTPPVKDMFTDLKDGRKLLDLLEGLTGKPLPKERGSTRVHALNNVNRVLQVLHQNNVELVNIGGTDIVDGNHKLTLGLLWSIILHWQVKDVMKNIMSDLQQTNSEKILLSWVRQSTRPYSQVNVLNFTTSWADGLAFNAVIHRHRPELFSWDEVIKMSPVERLEHAFSIAKNHLEIEKLLDPEDVAVQLPDKKSIIMYLTSLFEVLPKQVTMEDIREVETLPRRYKQECEDGEFNMQQVCLSSKSALEEEQSSSRAETPSTVTEVDMDLDSYQVALEEVLTWLLSAEDAFREQEEISGDVEEVKEQFATHEAFMMELTAHQSNVGSVLQAGNQLVAQGNLSSEEEFEIQEQMLLLNSRWEELRVESMDRQSRLHDMLMELQKKQLQQLSDWLTITEERIQKMESQLLAEDIESLQKQLEEHKSLQNDLETEQVKVNSLTHMVVIVDESSGESATAILEEQLQRLGERWTAVCRWTEERRVKLQEIQLLWQELLEEQCLLKAWLTEKEEALSKVQTSNFKDQTDLSVNVRKLAVSIAVLIYPVKSERLSEWQVMSLTSAGAVNELHSHYIGSQVYILLSLSDIST</sequence>
<dbReference type="InterPro" id="IPR018159">
    <property type="entry name" value="Spectrin/alpha-actinin"/>
</dbReference>
<evidence type="ECO:0000259" key="5">
    <source>
        <dbReference type="PROSITE" id="PS50021"/>
    </source>
</evidence>
<dbReference type="Proteomes" id="UP000694556">
    <property type="component" value="Chromosome 3"/>
</dbReference>
<dbReference type="InterPro" id="IPR001715">
    <property type="entry name" value="CH_dom"/>
</dbReference>
<dbReference type="FunFam" id="1.20.58.60:FF:000075">
    <property type="entry name" value="utrophin isoform X1"/>
    <property type="match status" value="1"/>
</dbReference>
<dbReference type="SUPFAM" id="SSF46966">
    <property type="entry name" value="Spectrin repeat"/>
    <property type="match status" value="2"/>
</dbReference>
<proteinExistence type="predicted"/>
<dbReference type="FunFam" id="1.10.418.10:FF:000032">
    <property type="entry name" value="utrophin isoform X1"/>
    <property type="match status" value="1"/>
</dbReference>
<evidence type="ECO:0000313" key="6">
    <source>
        <dbReference type="Ensembl" id="ENSCMMP00000003265.1"/>
    </source>
</evidence>
<dbReference type="InterPro" id="IPR002017">
    <property type="entry name" value="Spectrin_repeat"/>
</dbReference>
<dbReference type="PROSITE" id="PS50021">
    <property type="entry name" value="CH"/>
    <property type="match status" value="2"/>
</dbReference>
<dbReference type="InterPro" id="IPR036872">
    <property type="entry name" value="CH_dom_sf"/>
</dbReference>
<dbReference type="Pfam" id="PF00435">
    <property type="entry name" value="Spectrin"/>
    <property type="match status" value="2"/>
</dbReference>
<dbReference type="InterPro" id="IPR001589">
    <property type="entry name" value="Actinin_actin-bd_CS"/>
</dbReference>
<feature type="domain" description="Calponin-homology (CH)" evidence="5">
    <location>
        <begin position="23"/>
        <end position="125"/>
    </location>
</feature>